<dbReference type="GO" id="GO:0015940">
    <property type="term" value="P:pantothenate biosynthetic process"/>
    <property type="evidence" value="ECO:0007669"/>
    <property type="project" value="UniProtKB-UniRule"/>
</dbReference>
<dbReference type="PANTHER" id="PTHR21299:SF1">
    <property type="entry name" value="PANTOATE--BETA-ALANINE LIGASE"/>
    <property type="match status" value="1"/>
</dbReference>
<dbReference type="RefSeq" id="WP_068307029.1">
    <property type="nucleotide sequence ID" value="NZ_FNAK01000006.1"/>
</dbReference>
<evidence type="ECO:0000256" key="8">
    <source>
        <dbReference type="ARBA" id="ARBA00022655"/>
    </source>
</evidence>
<protein>
    <recommendedName>
        <fullName evidence="5 13">Pantothenate synthetase</fullName>
        <shortName evidence="13">PS</shortName>
        <ecNumber evidence="4 13">6.3.2.1</ecNumber>
    </recommendedName>
    <alternativeName>
        <fullName evidence="13">Pantoate--beta-alanine ligase</fullName>
    </alternativeName>
    <alternativeName>
        <fullName evidence="13">Pantoate-activating enzyme</fullName>
    </alternativeName>
</protein>
<keyword evidence="8 13" id="KW-0566">Pantothenate biosynthesis</keyword>
<dbReference type="InterPro" id="IPR014729">
    <property type="entry name" value="Rossmann-like_a/b/a_fold"/>
</dbReference>
<evidence type="ECO:0000313" key="14">
    <source>
        <dbReference type="EMBL" id="SDE33380.1"/>
    </source>
</evidence>
<evidence type="ECO:0000256" key="9">
    <source>
        <dbReference type="ARBA" id="ARBA00022741"/>
    </source>
</evidence>
<dbReference type="PANTHER" id="PTHR21299">
    <property type="entry name" value="CYTIDYLATE KINASE/PANTOATE-BETA-ALANINE LIGASE"/>
    <property type="match status" value="1"/>
</dbReference>
<keyword evidence="6 13" id="KW-0963">Cytoplasm</keyword>
<sequence>MTASVPAVRTVKDLRAQVSAWKRQGLTVGLVPTMGALHHGHLSLVSAIAEKVDRVVVSIFVNPTQFGEGEDFDAYPRTEEEDRIKLATTPANLVFAPNGAEMYRTGHASTVTVAGLTDRLEGASRPGHFDGVATVVTKLLLQCLPDVAIFGEKDYQQLAVIRRFVADLDIPVEIMGGKLIREEDGLAASSRNAYLNVEERATAGKFNVILHELVADVAAGADLRNAEETATQKLLDVGFKAVDYVSIVDANSLELIDKIGAPARVLAVARIGSVRLLDNMAIEPK</sequence>
<dbReference type="InterPro" id="IPR042176">
    <property type="entry name" value="Pantoate_ligase_C"/>
</dbReference>
<dbReference type="CDD" id="cd00560">
    <property type="entry name" value="PanC"/>
    <property type="match status" value="1"/>
</dbReference>
<evidence type="ECO:0000256" key="1">
    <source>
        <dbReference type="ARBA" id="ARBA00004496"/>
    </source>
</evidence>
<evidence type="ECO:0000256" key="10">
    <source>
        <dbReference type="ARBA" id="ARBA00022840"/>
    </source>
</evidence>
<feature type="binding site" evidence="13">
    <location>
        <position position="65"/>
    </location>
    <ligand>
        <name>(R)-pantoate</name>
        <dbReference type="ChEBI" id="CHEBI:15980"/>
    </ligand>
</feature>
<name>A0A1G7C3N0_9PROT</name>
<reference evidence="14 15" key="1">
    <citation type="submission" date="2016-10" db="EMBL/GenBank/DDBJ databases">
        <authorList>
            <person name="de Groot N.N."/>
        </authorList>
    </citation>
    <scope>NUCLEOTIDE SEQUENCE [LARGE SCALE GENOMIC DNA]</scope>
    <source>
        <strain evidence="14 15">CGMCC 1.9109</strain>
    </source>
</reference>
<feature type="binding site" evidence="13">
    <location>
        <begin position="151"/>
        <end position="154"/>
    </location>
    <ligand>
        <name>ATP</name>
        <dbReference type="ChEBI" id="CHEBI:30616"/>
    </ligand>
</feature>
<dbReference type="Proteomes" id="UP000183685">
    <property type="component" value="Unassembled WGS sequence"/>
</dbReference>
<feature type="binding site" evidence="13">
    <location>
        <begin position="188"/>
        <end position="191"/>
    </location>
    <ligand>
        <name>ATP</name>
        <dbReference type="ChEBI" id="CHEBI:30616"/>
    </ligand>
</feature>
<proteinExistence type="inferred from homology"/>
<comment type="similarity">
    <text evidence="3 13">Belongs to the pantothenate synthetase family.</text>
</comment>
<feature type="binding site" evidence="13">
    <location>
        <position position="65"/>
    </location>
    <ligand>
        <name>beta-alanine</name>
        <dbReference type="ChEBI" id="CHEBI:57966"/>
    </ligand>
</feature>
<evidence type="ECO:0000256" key="13">
    <source>
        <dbReference type="HAMAP-Rule" id="MF_00158"/>
    </source>
</evidence>
<comment type="pathway">
    <text evidence="2 13">Cofactor biosynthesis; (R)-pantothenate biosynthesis; (R)-pantothenate from (R)-pantoate and beta-alanine: step 1/1.</text>
</comment>
<evidence type="ECO:0000256" key="7">
    <source>
        <dbReference type="ARBA" id="ARBA00022598"/>
    </source>
</evidence>
<feature type="binding site" evidence="13">
    <location>
        <position position="157"/>
    </location>
    <ligand>
        <name>(R)-pantoate</name>
        <dbReference type="ChEBI" id="CHEBI:15980"/>
    </ligand>
</feature>
<dbReference type="UniPathway" id="UPA00028">
    <property type="reaction ID" value="UER00005"/>
</dbReference>
<comment type="subunit">
    <text evidence="13">Homodimer.</text>
</comment>
<dbReference type="Gene3D" id="3.40.50.620">
    <property type="entry name" value="HUPs"/>
    <property type="match status" value="1"/>
</dbReference>
<comment type="catalytic activity">
    <reaction evidence="11 13">
        <text>(R)-pantoate + beta-alanine + ATP = (R)-pantothenate + AMP + diphosphate + H(+)</text>
        <dbReference type="Rhea" id="RHEA:10912"/>
        <dbReference type="ChEBI" id="CHEBI:15378"/>
        <dbReference type="ChEBI" id="CHEBI:15980"/>
        <dbReference type="ChEBI" id="CHEBI:29032"/>
        <dbReference type="ChEBI" id="CHEBI:30616"/>
        <dbReference type="ChEBI" id="CHEBI:33019"/>
        <dbReference type="ChEBI" id="CHEBI:57966"/>
        <dbReference type="ChEBI" id="CHEBI:456215"/>
        <dbReference type="EC" id="6.3.2.1"/>
    </reaction>
</comment>
<dbReference type="AlphaFoldDB" id="A0A1G7C3N0"/>
<keyword evidence="15" id="KW-1185">Reference proteome</keyword>
<dbReference type="GO" id="GO:0005829">
    <property type="term" value="C:cytosol"/>
    <property type="evidence" value="ECO:0007669"/>
    <property type="project" value="TreeGrafter"/>
</dbReference>
<evidence type="ECO:0000256" key="2">
    <source>
        <dbReference type="ARBA" id="ARBA00004990"/>
    </source>
</evidence>
<comment type="function">
    <text evidence="12 13">Catalyzes the condensation of pantoate with beta-alanine in an ATP-dependent reaction via a pantoyl-adenylate intermediate.</text>
</comment>
<accession>A0A1G7C3N0</accession>
<gene>
    <name evidence="13" type="primary">panC</name>
    <name evidence="14" type="ORF">SAMN04488071_2626</name>
</gene>
<evidence type="ECO:0000256" key="12">
    <source>
        <dbReference type="ARBA" id="ARBA00055042"/>
    </source>
</evidence>
<dbReference type="FunFam" id="3.40.50.620:FF:000114">
    <property type="entry name" value="Pantothenate synthetase"/>
    <property type="match status" value="1"/>
</dbReference>
<dbReference type="STRING" id="637679.GCA_001550055_03296"/>
<dbReference type="NCBIfam" id="TIGR00018">
    <property type="entry name" value="panC"/>
    <property type="match status" value="1"/>
</dbReference>
<dbReference type="NCBIfam" id="TIGR00125">
    <property type="entry name" value="cyt_tran_rel"/>
    <property type="match status" value="1"/>
</dbReference>
<dbReference type="SUPFAM" id="SSF52374">
    <property type="entry name" value="Nucleotidylyl transferase"/>
    <property type="match status" value="1"/>
</dbReference>
<evidence type="ECO:0000313" key="15">
    <source>
        <dbReference type="Proteomes" id="UP000183685"/>
    </source>
</evidence>
<keyword evidence="9 13" id="KW-0547">Nucleotide-binding</keyword>
<evidence type="ECO:0000256" key="3">
    <source>
        <dbReference type="ARBA" id="ARBA00009256"/>
    </source>
</evidence>
<evidence type="ECO:0000256" key="4">
    <source>
        <dbReference type="ARBA" id="ARBA00012219"/>
    </source>
</evidence>
<evidence type="ECO:0000256" key="5">
    <source>
        <dbReference type="ARBA" id="ARBA00014155"/>
    </source>
</evidence>
<feature type="active site" description="Proton donor" evidence="13">
    <location>
        <position position="41"/>
    </location>
</feature>
<comment type="subcellular location">
    <subcellularLocation>
        <location evidence="1 13">Cytoplasm</location>
    </subcellularLocation>
</comment>
<dbReference type="GO" id="GO:0005524">
    <property type="term" value="F:ATP binding"/>
    <property type="evidence" value="ECO:0007669"/>
    <property type="project" value="UniProtKB-KW"/>
</dbReference>
<dbReference type="HAMAP" id="MF_00158">
    <property type="entry name" value="PanC"/>
    <property type="match status" value="1"/>
</dbReference>
<dbReference type="Gene3D" id="3.30.1300.10">
    <property type="entry name" value="Pantoate-beta-alanine ligase, C-terminal domain"/>
    <property type="match status" value="1"/>
</dbReference>
<feature type="binding site" evidence="13">
    <location>
        <begin position="34"/>
        <end position="41"/>
    </location>
    <ligand>
        <name>ATP</name>
        <dbReference type="ChEBI" id="CHEBI:30616"/>
    </ligand>
</feature>
<dbReference type="InterPro" id="IPR004821">
    <property type="entry name" value="Cyt_trans-like"/>
</dbReference>
<dbReference type="OrthoDB" id="9773087at2"/>
<dbReference type="Pfam" id="PF02569">
    <property type="entry name" value="Pantoate_ligase"/>
    <property type="match status" value="1"/>
</dbReference>
<keyword evidence="10 13" id="KW-0067">ATP-binding</keyword>
<evidence type="ECO:0000256" key="6">
    <source>
        <dbReference type="ARBA" id="ARBA00022490"/>
    </source>
</evidence>
<dbReference type="GO" id="GO:0004592">
    <property type="term" value="F:pantoate-beta-alanine ligase activity"/>
    <property type="evidence" value="ECO:0007669"/>
    <property type="project" value="UniProtKB-UniRule"/>
</dbReference>
<feature type="binding site" evidence="13">
    <location>
        <position position="180"/>
    </location>
    <ligand>
        <name>ATP</name>
        <dbReference type="ChEBI" id="CHEBI:30616"/>
    </ligand>
</feature>
<keyword evidence="7 13" id="KW-0436">Ligase</keyword>
<dbReference type="EC" id="6.3.2.1" evidence="4 13"/>
<evidence type="ECO:0000256" key="11">
    <source>
        <dbReference type="ARBA" id="ARBA00048258"/>
    </source>
</evidence>
<dbReference type="InterPro" id="IPR003721">
    <property type="entry name" value="Pantoate_ligase"/>
</dbReference>
<dbReference type="EMBL" id="FNAK01000006">
    <property type="protein sequence ID" value="SDE33380.1"/>
    <property type="molecule type" value="Genomic_DNA"/>
</dbReference>
<organism evidence="14 15">
    <name type="scientific">Kordiimonas lacus</name>
    <dbReference type="NCBI Taxonomy" id="637679"/>
    <lineage>
        <taxon>Bacteria</taxon>
        <taxon>Pseudomonadati</taxon>
        <taxon>Pseudomonadota</taxon>
        <taxon>Alphaproteobacteria</taxon>
        <taxon>Kordiimonadales</taxon>
        <taxon>Kordiimonadaceae</taxon>
        <taxon>Kordiimonas</taxon>
    </lineage>
</organism>
<comment type="miscellaneous">
    <text evidence="13">The reaction proceeds by a bi uni uni bi ping pong mechanism.</text>
</comment>